<dbReference type="OrthoDB" id="191979at2759"/>
<dbReference type="AlphaFoldDB" id="A0A913Z735"/>
<evidence type="ECO:0000256" key="1">
    <source>
        <dbReference type="ARBA" id="ARBA00005598"/>
    </source>
</evidence>
<evidence type="ECO:0000313" key="4">
    <source>
        <dbReference type="Proteomes" id="UP000887568"/>
    </source>
</evidence>
<dbReference type="InterPro" id="IPR029058">
    <property type="entry name" value="AB_hydrolase_fold"/>
</dbReference>
<protein>
    <submittedName>
        <fullName evidence="3">Uncharacterized protein</fullName>
    </submittedName>
</protein>
<organism evidence="3 4">
    <name type="scientific">Patiria miniata</name>
    <name type="common">Bat star</name>
    <name type="synonym">Asterina miniata</name>
    <dbReference type="NCBI Taxonomy" id="46514"/>
    <lineage>
        <taxon>Eukaryota</taxon>
        <taxon>Metazoa</taxon>
        <taxon>Echinodermata</taxon>
        <taxon>Eleutherozoa</taxon>
        <taxon>Asterozoa</taxon>
        <taxon>Asteroidea</taxon>
        <taxon>Valvatacea</taxon>
        <taxon>Valvatida</taxon>
        <taxon>Asterinidae</taxon>
        <taxon>Patiria</taxon>
    </lineage>
</organism>
<reference evidence="3" key="1">
    <citation type="submission" date="2022-11" db="UniProtKB">
        <authorList>
            <consortium name="EnsemblMetazoa"/>
        </authorList>
    </citation>
    <scope>IDENTIFICATION</scope>
</reference>
<comment type="similarity">
    <text evidence="1">Belongs to the NDRG family.</text>
</comment>
<feature type="region of interest" description="Disordered" evidence="2">
    <location>
        <begin position="317"/>
        <end position="360"/>
    </location>
</feature>
<dbReference type="GeneID" id="119721018"/>
<dbReference type="InterPro" id="IPR004142">
    <property type="entry name" value="NDRG"/>
</dbReference>
<dbReference type="Proteomes" id="UP000887568">
    <property type="component" value="Unplaced"/>
</dbReference>
<dbReference type="Gene3D" id="3.40.50.1820">
    <property type="entry name" value="alpha/beta hydrolase"/>
    <property type="match status" value="1"/>
</dbReference>
<dbReference type="Pfam" id="PF03096">
    <property type="entry name" value="Ndr"/>
    <property type="match status" value="1"/>
</dbReference>
<evidence type="ECO:0000256" key="2">
    <source>
        <dbReference type="SAM" id="MobiDB-lite"/>
    </source>
</evidence>
<feature type="compositionally biased region" description="Basic and acidic residues" evidence="2">
    <location>
        <begin position="330"/>
        <end position="353"/>
    </location>
</feature>
<evidence type="ECO:0000313" key="3">
    <source>
        <dbReference type="EnsemblMetazoa" id="XP_038046811.1"/>
    </source>
</evidence>
<dbReference type="RefSeq" id="XP_038046811.1">
    <property type="nucleotide sequence ID" value="XM_038190883.1"/>
</dbReference>
<accession>A0A913Z735</accession>
<name>A0A913Z735_PATMI</name>
<proteinExistence type="inferred from homology"/>
<dbReference type="PANTHER" id="PTHR11034">
    <property type="entry name" value="N-MYC DOWNSTREAM REGULATED"/>
    <property type="match status" value="1"/>
</dbReference>
<dbReference type="EnsemblMetazoa" id="XM_038190883.1">
    <property type="protein sequence ID" value="XP_038046811.1"/>
    <property type="gene ID" value="LOC119721018"/>
</dbReference>
<keyword evidence="4" id="KW-1185">Reference proteome</keyword>
<sequence length="360" mass="39985">MASSSAPNVQQPHAPEPVERVVKTEKWGDFNCFLQGDITNTHKILVVTMHDIGYNHTAWVKFLNSKSMDNFASRASFIHINAPGQHDKAETLPEGYNFPSMKQIAEDLPEVLKSLGIEDTREFIGVGEGAGATIMVRFAALAGKRLLGLILLECTSGSAGFLEWAEGKFASWKLDKLHKMNPSTEKYLLWHHYGGRKGSEEAVKEFHASLYDRLNAHNLSLFINVFQSRTDISHLLKNLQCPTLIVTGHDSPHVGEVEKVFNLLPKGNKTLLKAEDVGGDIKEETPEKLAESMQYFIQGIGGLPSLPLTRLGRAASLGETPKERRSHSKSMSEMDQPHLDQHLKTTEHHHQAEVADQAAQ</sequence>
<dbReference type="SUPFAM" id="SSF53474">
    <property type="entry name" value="alpha/beta-Hydrolases"/>
    <property type="match status" value="1"/>
</dbReference>
<dbReference type="OMA" id="TTHKSMN"/>